<keyword evidence="3" id="KW-0533">Nickel</keyword>
<comment type="caution">
    <text evidence="6">The sequence shown here is derived from an EMBL/GenBank/DDBJ whole genome shotgun (WGS) entry which is preliminary data.</text>
</comment>
<organism evidence="6">
    <name type="scientific">marine sediment metagenome</name>
    <dbReference type="NCBI Taxonomy" id="412755"/>
    <lineage>
        <taxon>unclassified sequences</taxon>
        <taxon>metagenomes</taxon>
        <taxon>ecological metagenomes</taxon>
    </lineage>
</organism>
<evidence type="ECO:0000256" key="1">
    <source>
        <dbReference type="ARBA" id="ARBA00001967"/>
    </source>
</evidence>
<comment type="cofactor">
    <cofactor evidence="1">
        <name>Ni(2+)</name>
        <dbReference type="ChEBI" id="CHEBI:49786"/>
    </cofactor>
</comment>
<dbReference type="Gene3D" id="1.10.645.10">
    <property type="entry name" value="Cytochrome-c3 Hydrogenase, chain B"/>
    <property type="match status" value="1"/>
</dbReference>
<dbReference type="AlphaFoldDB" id="X1LRJ0"/>
<dbReference type="PANTHER" id="PTHR43600:SF2">
    <property type="entry name" value="F420-NON-REDUCING HYDROGENASE VHU SUBUNIT A"/>
    <property type="match status" value="1"/>
</dbReference>
<evidence type="ECO:0000256" key="5">
    <source>
        <dbReference type="ARBA" id="ARBA00023002"/>
    </source>
</evidence>
<keyword evidence="5" id="KW-0560">Oxidoreductase</keyword>
<dbReference type="Pfam" id="PF00374">
    <property type="entry name" value="NiFeSe_Hases"/>
    <property type="match status" value="1"/>
</dbReference>
<sequence length="235" mass="26350">MPDLEATVEFFKGFQLPEFSRETEFIALKHPKEYAFIRGNISSTDTGIATLEQYLEITNEYCVPRSTAKFAKHVRESYAVGALARINNNYEQLNPLAMKAAKELGLKPTCCNPFMNNIAQVVETIHEVEEGIGLIDQLLRTGIQEENIVVPIKAGRGIGAVEAPRGLLIHDYIYDDNGYIVKANCVTPTNQNHANIQHDLEALIPHYLNKGEDELRLLCEMLVRAYDPCISCSTH</sequence>
<evidence type="ECO:0008006" key="7">
    <source>
        <dbReference type="Google" id="ProtNLM"/>
    </source>
</evidence>
<dbReference type="GO" id="GO:0016151">
    <property type="term" value="F:nickel cation binding"/>
    <property type="evidence" value="ECO:0007669"/>
    <property type="project" value="InterPro"/>
</dbReference>
<dbReference type="InterPro" id="IPR018194">
    <property type="entry name" value="Ni-dep_hyd_lsu_Ni_BS"/>
</dbReference>
<dbReference type="SUPFAM" id="SSF56762">
    <property type="entry name" value="HydB/Nqo4-like"/>
    <property type="match status" value="1"/>
</dbReference>
<reference evidence="6" key="1">
    <citation type="journal article" date="2014" name="Front. Microbiol.">
        <title>High frequency of phylogenetically diverse reductive dehalogenase-homologous genes in deep subseafloor sedimentary metagenomes.</title>
        <authorList>
            <person name="Kawai M."/>
            <person name="Futagami T."/>
            <person name="Toyoda A."/>
            <person name="Takaki Y."/>
            <person name="Nishi S."/>
            <person name="Hori S."/>
            <person name="Arai W."/>
            <person name="Tsubouchi T."/>
            <person name="Morono Y."/>
            <person name="Uchiyama I."/>
            <person name="Ito T."/>
            <person name="Fujiyama A."/>
            <person name="Inagaki F."/>
            <person name="Takami H."/>
        </authorList>
    </citation>
    <scope>NUCLEOTIDE SEQUENCE</scope>
    <source>
        <strain evidence="6">Expedition CK06-06</strain>
    </source>
</reference>
<evidence type="ECO:0000313" key="6">
    <source>
        <dbReference type="EMBL" id="GAI08436.1"/>
    </source>
</evidence>
<dbReference type="InterPro" id="IPR029014">
    <property type="entry name" value="NiFe-Hase_large"/>
</dbReference>
<comment type="similarity">
    <text evidence="2">Belongs to the [NiFe]/[NiFeSe] hydrogenase large subunit family.</text>
</comment>
<name>X1LRJ0_9ZZZZ</name>
<gene>
    <name evidence="6" type="ORF">S06H3_10511</name>
</gene>
<dbReference type="EMBL" id="BARV01004879">
    <property type="protein sequence ID" value="GAI08436.1"/>
    <property type="molecule type" value="Genomic_DNA"/>
</dbReference>
<evidence type="ECO:0000256" key="4">
    <source>
        <dbReference type="ARBA" id="ARBA00022723"/>
    </source>
</evidence>
<evidence type="ECO:0000256" key="3">
    <source>
        <dbReference type="ARBA" id="ARBA00022596"/>
    </source>
</evidence>
<dbReference type="GO" id="GO:0008901">
    <property type="term" value="F:ferredoxin hydrogenase activity"/>
    <property type="evidence" value="ECO:0007669"/>
    <property type="project" value="InterPro"/>
</dbReference>
<evidence type="ECO:0000256" key="2">
    <source>
        <dbReference type="ARBA" id="ARBA00009292"/>
    </source>
</evidence>
<accession>X1LRJ0</accession>
<dbReference type="PANTHER" id="PTHR43600">
    <property type="entry name" value="COENZYME F420 HYDROGENASE, SUBUNIT ALPHA"/>
    <property type="match status" value="1"/>
</dbReference>
<proteinExistence type="inferred from homology"/>
<dbReference type="PROSITE" id="PS00508">
    <property type="entry name" value="NI_HGENASE_L_2"/>
    <property type="match status" value="1"/>
</dbReference>
<keyword evidence="4" id="KW-0479">Metal-binding</keyword>
<protein>
    <recommendedName>
        <fullName evidence="7">Ni/Fe hydrogenase subunit alpha</fullName>
    </recommendedName>
</protein>
<dbReference type="InterPro" id="IPR001501">
    <property type="entry name" value="Ni-dep_hyd_lsu"/>
</dbReference>